<evidence type="ECO:0000256" key="1">
    <source>
        <dbReference type="SAM" id="MobiDB-lite"/>
    </source>
</evidence>
<protein>
    <submittedName>
        <fullName evidence="2">Unannotated protein</fullName>
    </submittedName>
</protein>
<reference evidence="2" key="1">
    <citation type="submission" date="2020-05" db="EMBL/GenBank/DDBJ databases">
        <authorList>
            <person name="Chiriac C."/>
            <person name="Salcher M."/>
            <person name="Ghai R."/>
            <person name="Kavagutti S V."/>
        </authorList>
    </citation>
    <scope>NUCLEOTIDE SEQUENCE</scope>
</reference>
<feature type="region of interest" description="Disordered" evidence="1">
    <location>
        <begin position="100"/>
        <end position="125"/>
    </location>
</feature>
<name>A0A6J6GFS0_9ZZZZ</name>
<gene>
    <name evidence="2" type="ORF">UFOPK1811_00736</name>
    <name evidence="3" type="ORF">UFOPK3306_00422</name>
</gene>
<dbReference type="EMBL" id="CAFBLI010000021">
    <property type="protein sequence ID" value="CAB4861029.1"/>
    <property type="molecule type" value="Genomic_DNA"/>
</dbReference>
<proteinExistence type="predicted"/>
<organism evidence="2">
    <name type="scientific">freshwater metagenome</name>
    <dbReference type="NCBI Taxonomy" id="449393"/>
    <lineage>
        <taxon>unclassified sequences</taxon>
        <taxon>metagenomes</taxon>
        <taxon>ecological metagenomes</taxon>
    </lineage>
</organism>
<accession>A0A6J6GFS0</accession>
<dbReference type="AlphaFoldDB" id="A0A6J6GFS0"/>
<sequence length="403" mass="41921">MVPPFFSTTISGNQNDEIIGITSTKKNWIVAGNVVGDFLGTTPLGPIGGIDSWVTAFDSSGGNVWSLRVGTSEDDVATAIAVDSKEQIWIAGLAQSAENPTTLISPDSSSASAEPQPIQSNQTPTVQTLNPDTVTAQIVKPIRKDLKFVTVTQIDKNGVLLNRFAIALNNFGYVTAIISGGTVVYLIGIEITKTGGERSFLQSLTSAGEFGTKFYFGKSATTLASGLLNKDKTLTLVGHSAEVLAKKPVIGKVDGIILNVSPTDGKILKSVRSNGVGATRAWRSAAGNLTVGGTSVTKNLTEAVISQFSSTGSVLWSKRYAGATAAINTSSAVAVLTTQTNALLKAKAGDVVVYQFDKKGDPTFGGRIPLSAEILGLRSQSGLGTCVATRAADGTFALTQLPF</sequence>
<evidence type="ECO:0000313" key="2">
    <source>
        <dbReference type="EMBL" id="CAB4600182.1"/>
    </source>
</evidence>
<dbReference type="EMBL" id="CAEZUJ010000023">
    <property type="protein sequence ID" value="CAB4600182.1"/>
    <property type="molecule type" value="Genomic_DNA"/>
</dbReference>
<evidence type="ECO:0000313" key="3">
    <source>
        <dbReference type="EMBL" id="CAB4861029.1"/>
    </source>
</evidence>